<dbReference type="EMBL" id="JARBJD010000575">
    <property type="protein sequence ID" value="KAK2940957.1"/>
    <property type="molecule type" value="Genomic_DNA"/>
</dbReference>
<proteinExistence type="predicted"/>
<name>A0ABQ9YGN9_9EUKA</name>
<organism evidence="3 4">
    <name type="scientific">Blattamonas nauphoetae</name>
    <dbReference type="NCBI Taxonomy" id="2049346"/>
    <lineage>
        <taxon>Eukaryota</taxon>
        <taxon>Metamonada</taxon>
        <taxon>Preaxostyla</taxon>
        <taxon>Oxymonadida</taxon>
        <taxon>Blattamonas</taxon>
    </lineage>
</organism>
<gene>
    <name evidence="3" type="ORF">BLNAU_1951</name>
    <name evidence="2" type="ORF">BLNAU_24133</name>
</gene>
<evidence type="ECO:0000313" key="3">
    <source>
        <dbReference type="EMBL" id="KAK2962928.1"/>
    </source>
</evidence>
<evidence type="ECO:0000256" key="1">
    <source>
        <dbReference type="SAM" id="MobiDB-lite"/>
    </source>
</evidence>
<protein>
    <submittedName>
        <fullName evidence="3">Uncharacterized protein</fullName>
    </submittedName>
</protein>
<feature type="region of interest" description="Disordered" evidence="1">
    <location>
        <begin position="71"/>
        <end position="112"/>
    </location>
</feature>
<evidence type="ECO:0000313" key="2">
    <source>
        <dbReference type="EMBL" id="KAK2940957.1"/>
    </source>
</evidence>
<comment type="caution">
    <text evidence="3">The sequence shown here is derived from an EMBL/GenBank/DDBJ whole genome shotgun (WGS) entry which is preliminary data.</text>
</comment>
<keyword evidence="4" id="KW-1185">Reference proteome</keyword>
<reference evidence="3 4" key="1">
    <citation type="journal article" date="2022" name="bioRxiv">
        <title>Genomics of Preaxostyla Flagellates Illuminates Evolutionary Transitions and the Path Towards Mitochondrial Loss.</title>
        <authorList>
            <person name="Novak L.V.F."/>
            <person name="Treitli S.C."/>
            <person name="Pyrih J."/>
            <person name="Halakuc P."/>
            <person name="Pipaliya S.V."/>
            <person name="Vacek V."/>
            <person name="Brzon O."/>
            <person name="Soukal P."/>
            <person name="Eme L."/>
            <person name="Dacks J.B."/>
            <person name="Karnkowska A."/>
            <person name="Elias M."/>
            <person name="Hampl V."/>
        </authorList>
    </citation>
    <scope>NUCLEOTIDE SEQUENCE [LARGE SCALE GENOMIC DNA]</scope>
    <source>
        <strain evidence="3">NAU3</strain>
        <tissue evidence="3">Gut</tissue>
    </source>
</reference>
<sequence>MERLTSSSFSLLLVLRTHSTHPTLVPVLLFPNSPADTLHAGLTQLTSNSSLFSLQATAAFVLSLTTLNHTHLSRDGKESRTSVSDDMEYEEDSEKGSDLNRAGCISDRDANSPPSCWMLPVPANHAV</sequence>
<accession>A0ABQ9YGN9</accession>
<dbReference type="Proteomes" id="UP001281761">
    <property type="component" value="Unassembled WGS sequence"/>
</dbReference>
<evidence type="ECO:0000313" key="4">
    <source>
        <dbReference type="Proteomes" id="UP001281761"/>
    </source>
</evidence>
<dbReference type="EMBL" id="JARBJD010000008">
    <property type="protein sequence ID" value="KAK2962928.1"/>
    <property type="molecule type" value="Genomic_DNA"/>
</dbReference>